<feature type="compositionally biased region" description="Pro residues" evidence="1">
    <location>
        <begin position="91"/>
        <end position="114"/>
    </location>
</feature>
<dbReference type="Proteomes" id="UP000494256">
    <property type="component" value="Unassembled WGS sequence"/>
</dbReference>
<reference evidence="2 3" key="1">
    <citation type="submission" date="2020-04" db="EMBL/GenBank/DDBJ databases">
        <authorList>
            <person name="Wallbank WR R."/>
            <person name="Pardo Diaz C."/>
            <person name="Kozak K."/>
            <person name="Martin S."/>
            <person name="Jiggins C."/>
            <person name="Moest M."/>
            <person name="Warren A I."/>
            <person name="Byers J.R.P. K."/>
            <person name="Montejo-Kovacevich G."/>
            <person name="Yen C E."/>
        </authorList>
    </citation>
    <scope>NUCLEOTIDE SEQUENCE [LARGE SCALE GENOMIC DNA]</scope>
</reference>
<feature type="compositionally biased region" description="Polar residues" evidence="1">
    <location>
        <begin position="142"/>
        <end position="153"/>
    </location>
</feature>
<feature type="region of interest" description="Disordered" evidence="1">
    <location>
        <begin position="73"/>
        <end position="122"/>
    </location>
</feature>
<organism evidence="2 3">
    <name type="scientific">Arctia plantaginis</name>
    <name type="common">Wood tiger moth</name>
    <name type="synonym">Phalaena plantaginis</name>
    <dbReference type="NCBI Taxonomy" id="874455"/>
    <lineage>
        <taxon>Eukaryota</taxon>
        <taxon>Metazoa</taxon>
        <taxon>Ecdysozoa</taxon>
        <taxon>Arthropoda</taxon>
        <taxon>Hexapoda</taxon>
        <taxon>Insecta</taxon>
        <taxon>Pterygota</taxon>
        <taxon>Neoptera</taxon>
        <taxon>Endopterygota</taxon>
        <taxon>Lepidoptera</taxon>
        <taxon>Glossata</taxon>
        <taxon>Ditrysia</taxon>
        <taxon>Noctuoidea</taxon>
        <taxon>Erebidae</taxon>
        <taxon>Arctiinae</taxon>
        <taxon>Arctia</taxon>
    </lineage>
</organism>
<evidence type="ECO:0008006" key="4">
    <source>
        <dbReference type="Google" id="ProtNLM"/>
    </source>
</evidence>
<comment type="caution">
    <text evidence="2">The sequence shown here is derived from an EMBL/GenBank/DDBJ whole genome shotgun (WGS) entry which is preliminary data.</text>
</comment>
<accession>A0A8S1B695</accession>
<protein>
    <recommendedName>
        <fullName evidence="4">WW domain-containing protein</fullName>
    </recommendedName>
</protein>
<feature type="compositionally biased region" description="Basic and acidic residues" evidence="1">
    <location>
        <begin position="154"/>
        <end position="174"/>
    </location>
</feature>
<name>A0A8S1B695_ARCPL</name>
<dbReference type="OrthoDB" id="6428372at2759"/>
<sequence>MKSEDWKGGARTTTQLDYWSEGRYCYRRESDGFVQWEYPATTHTDMDICTTPPHPGIETKDEVQPAVAACVSAAAPPSPPAFPSGAWRARTPPPPAWADPPPPGCDDLPPPLPPSQEDIGDALASFYSDIAELEKVEKIPSAPQTRSASPETVQQKERHKESNRERERDKDTKVSKKKTKVKISASVGLKHKSVSSMVAKWQQVAEEINSD</sequence>
<proteinExistence type="predicted"/>
<evidence type="ECO:0000313" key="3">
    <source>
        <dbReference type="Proteomes" id="UP000494256"/>
    </source>
</evidence>
<dbReference type="EMBL" id="CADEBD010000422">
    <property type="protein sequence ID" value="CAB3255056.1"/>
    <property type="molecule type" value="Genomic_DNA"/>
</dbReference>
<evidence type="ECO:0000256" key="1">
    <source>
        <dbReference type="SAM" id="MobiDB-lite"/>
    </source>
</evidence>
<feature type="region of interest" description="Disordered" evidence="1">
    <location>
        <begin position="135"/>
        <end position="185"/>
    </location>
</feature>
<gene>
    <name evidence="2" type="ORF">APLA_LOCUS15157</name>
</gene>
<dbReference type="AlphaFoldDB" id="A0A8S1B695"/>
<evidence type="ECO:0000313" key="2">
    <source>
        <dbReference type="EMBL" id="CAB3255056.1"/>
    </source>
</evidence>